<accession>A0A484HGH4</accession>
<dbReference type="InterPro" id="IPR047589">
    <property type="entry name" value="DUF11_rpt"/>
</dbReference>
<proteinExistence type="predicted"/>
<dbReference type="NCBIfam" id="TIGR01451">
    <property type="entry name" value="B_ant_repeat"/>
    <property type="match status" value="1"/>
</dbReference>
<name>A0A484HGH4_9BACT</name>
<evidence type="ECO:0000313" key="2">
    <source>
        <dbReference type="EMBL" id="VEN74359.1"/>
    </source>
</evidence>
<feature type="chain" id="PRO_5019750719" evidence="1">
    <location>
        <begin position="22"/>
        <end position="162"/>
    </location>
</feature>
<dbReference type="AlphaFoldDB" id="A0A484HGH4"/>
<dbReference type="EMBL" id="CAACVI010000023">
    <property type="protein sequence ID" value="VEN74359.1"/>
    <property type="molecule type" value="Genomic_DNA"/>
</dbReference>
<gene>
    <name evidence="2" type="ORF">EPICR_30296</name>
</gene>
<sequence length="162" mass="18346">MRKIFIVLPMLLFLMPASGFSQTDGILKSDMIPYRIEKDAKGKTVYIKTKTAAPGDKIEYRIVYHNTGDESLSSLVVNGPVPANTRYVGGSAAGNVPYELRVSIDRGATWEKEPIVRIKKMPDGTQKKIIVSPDQYTHIRWISQKNVEPGEIQEFRYQIFIK</sequence>
<reference evidence="2" key="1">
    <citation type="submission" date="2019-01" db="EMBL/GenBank/DDBJ databases">
        <authorList>
            <consortium name="Genoscope - CEA"/>
            <person name="William W."/>
        </authorList>
    </citation>
    <scope>NUCLEOTIDE SEQUENCE</scope>
    <source>
        <strain evidence="2">CR-1</strain>
    </source>
</reference>
<evidence type="ECO:0000256" key="1">
    <source>
        <dbReference type="SAM" id="SignalP"/>
    </source>
</evidence>
<keyword evidence="1" id="KW-0732">Signal</keyword>
<organism evidence="2">
    <name type="scientific">uncultured Desulfobacteraceae bacterium</name>
    <dbReference type="NCBI Taxonomy" id="218296"/>
    <lineage>
        <taxon>Bacteria</taxon>
        <taxon>Pseudomonadati</taxon>
        <taxon>Thermodesulfobacteriota</taxon>
        <taxon>Desulfobacteria</taxon>
        <taxon>Desulfobacterales</taxon>
        <taxon>Desulfobacteraceae</taxon>
        <taxon>environmental samples</taxon>
    </lineage>
</organism>
<feature type="signal peptide" evidence="1">
    <location>
        <begin position="1"/>
        <end position="21"/>
    </location>
</feature>
<protein>
    <submittedName>
        <fullName evidence="2">Conserved repeat domain protein</fullName>
    </submittedName>
</protein>